<dbReference type="GO" id="GO:0006269">
    <property type="term" value="P:DNA replication, synthesis of primer"/>
    <property type="evidence" value="ECO:0007669"/>
    <property type="project" value="UniProtKB-KW"/>
</dbReference>
<dbReference type="InterPro" id="IPR027417">
    <property type="entry name" value="P-loop_NTPase"/>
</dbReference>
<dbReference type="GO" id="GO:0008270">
    <property type="term" value="F:zinc ion binding"/>
    <property type="evidence" value="ECO:0007669"/>
    <property type="project" value="UniProtKB-UniRule"/>
</dbReference>
<gene>
    <name evidence="12" type="primary">priA</name>
    <name evidence="16" type="ORF">GWK36_10480</name>
</gene>
<evidence type="ECO:0000259" key="15">
    <source>
        <dbReference type="PROSITE" id="PS51194"/>
    </source>
</evidence>
<dbReference type="PANTHER" id="PTHR30580:SF0">
    <property type="entry name" value="PRIMOSOMAL PROTEIN N"/>
    <property type="match status" value="1"/>
</dbReference>
<dbReference type="Pfam" id="PF18074">
    <property type="entry name" value="PriA_C"/>
    <property type="match status" value="1"/>
</dbReference>
<evidence type="ECO:0000313" key="16">
    <source>
        <dbReference type="EMBL" id="QIK38332.1"/>
    </source>
</evidence>
<dbReference type="CDD" id="cd17929">
    <property type="entry name" value="DEXHc_priA"/>
    <property type="match status" value="1"/>
</dbReference>
<dbReference type="GO" id="GO:0003677">
    <property type="term" value="F:DNA binding"/>
    <property type="evidence" value="ECO:0007669"/>
    <property type="project" value="UniProtKB-UniRule"/>
</dbReference>
<evidence type="ECO:0000256" key="13">
    <source>
        <dbReference type="SAM" id="MobiDB-lite"/>
    </source>
</evidence>
<keyword evidence="3 12" id="KW-0479">Metal-binding</keyword>
<dbReference type="PROSITE" id="PS51192">
    <property type="entry name" value="HELICASE_ATP_BIND_1"/>
    <property type="match status" value="1"/>
</dbReference>
<keyword evidence="1 12" id="KW-0639">Primosome</keyword>
<dbReference type="GO" id="GO:0006310">
    <property type="term" value="P:DNA recombination"/>
    <property type="evidence" value="ECO:0007669"/>
    <property type="project" value="InterPro"/>
</dbReference>
<dbReference type="InterPro" id="IPR014001">
    <property type="entry name" value="Helicase_ATP-bd"/>
</dbReference>
<feature type="binding site" evidence="12">
    <location>
        <position position="474"/>
    </location>
    <ligand>
        <name>Zn(2+)</name>
        <dbReference type="ChEBI" id="CHEBI:29105"/>
        <label>2</label>
    </ligand>
</feature>
<dbReference type="NCBIfam" id="NF004067">
    <property type="entry name" value="PRK05580.1-4"/>
    <property type="match status" value="1"/>
</dbReference>
<keyword evidence="7 12" id="KW-0862">Zinc</keyword>
<name>A0A6G7VEF4_9GAMM</name>
<dbReference type="GO" id="GO:0005524">
    <property type="term" value="F:ATP binding"/>
    <property type="evidence" value="ECO:0007669"/>
    <property type="project" value="UniProtKB-UniRule"/>
</dbReference>
<dbReference type="EC" id="5.6.2.4" evidence="12"/>
<keyword evidence="8 12" id="KW-0067">ATP-binding</keyword>
<reference evidence="17" key="1">
    <citation type="submission" date="2020-01" db="EMBL/GenBank/DDBJ databases">
        <title>Caldichromatium gen. nov., sp. nov., a thermophilic purple sulfur bacterium member of the family Chromatiaceae isolated from Nakabusa hot spring, Japan.</title>
        <authorList>
            <person name="Saini M.K."/>
            <person name="Hanada S."/>
            <person name="Tank M."/>
        </authorList>
    </citation>
    <scope>NUCLEOTIDE SEQUENCE [LARGE SCALE GENOMIC DNA]</scope>
    <source>
        <strain evidence="17">No.7</strain>
    </source>
</reference>
<dbReference type="KEGG" id="cjap:GWK36_10480"/>
<proteinExistence type="inferred from homology"/>
<dbReference type="Proteomes" id="UP000502699">
    <property type="component" value="Chromosome"/>
</dbReference>
<feature type="domain" description="Helicase ATP-binding" evidence="14">
    <location>
        <begin position="237"/>
        <end position="403"/>
    </location>
</feature>
<dbReference type="AlphaFoldDB" id="A0A6G7VEF4"/>
<comment type="cofactor">
    <cofactor evidence="12">
        <name>Zn(2+)</name>
        <dbReference type="ChEBI" id="CHEBI:29105"/>
    </cofactor>
    <text evidence="12">Binds 2 zinc ions per subunit.</text>
</comment>
<evidence type="ECO:0000256" key="2">
    <source>
        <dbReference type="ARBA" id="ARBA00022705"/>
    </source>
</evidence>
<dbReference type="GO" id="GO:0043138">
    <property type="term" value="F:3'-5' DNA helicase activity"/>
    <property type="evidence" value="ECO:0007669"/>
    <property type="project" value="UniProtKB-EC"/>
</dbReference>
<evidence type="ECO:0000256" key="3">
    <source>
        <dbReference type="ARBA" id="ARBA00022723"/>
    </source>
</evidence>
<dbReference type="HAMAP" id="MF_00983">
    <property type="entry name" value="PriA"/>
    <property type="match status" value="1"/>
</dbReference>
<dbReference type="InterPro" id="IPR005259">
    <property type="entry name" value="PriA"/>
</dbReference>
<dbReference type="GO" id="GO:0006270">
    <property type="term" value="P:DNA replication initiation"/>
    <property type="evidence" value="ECO:0007669"/>
    <property type="project" value="TreeGrafter"/>
</dbReference>
<dbReference type="GO" id="GO:1990077">
    <property type="term" value="C:primosome complex"/>
    <property type="evidence" value="ECO:0007669"/>
    <property type="project" value="UniProtKB-UniRule"/>
</dbReference>
<dbReference type="InterPro" id="IPR041222">
    <property type="entry name" value="PriA_3primeBD"/>
</dbReference>
<keyword evidence="6 12" id="KW-0347">Helicase</keyword>
<dbReference type="RefSeq" id="WP_166271090.1">
    <property type="nucleotide sequence ID" value="NZ_CP048029.1"/>
</dbReference>
<feature type="binding site" evidence="12">
    <location>
        <position position="502"/>
    </location>
    <ligand>
        <name>Zn(2+)</name>
        <dbReference type="ChEBI" id="CHEBI:29105"/>
        <label>1</label>
    </ligand>
</feature>
<dbReference type="SUPFAM" id="SSF52540">
    <property type="entry name" value="P-loop containing nucleoside triphosphate hydrolases"/>
    <property type="match status" value="2"/>
</dbReference>
<organism evidence="16 17">
    <name type="scientific">Caldichromatium japonicum</name>
    <dbReference type="NCBI Taxonomy" id="2699430"/>
    <lineage>
        <taxon>Bacteria</taxon>
        <taxon>Pseudomonadati</taxon>
        <taxon>Pseudomonadota</taxon>
        <taxon>Gammaproteobacteria</taxon>
        <taxon>Chromatiales</taxon>
        <taxon>Chromatiaceae</taxon>
        <taxon>Caldichromatium</taxon>
    </lineage>
</organism>
<evidence type="ECO:0000256" key="6">
    <source>
        <dbReference type="ARBA" id="ARBA00022806"/>
    </source>
</evidence>
<dbReference type="FunFam" id="3.40.50.300:FF:000489">
    <property type="entry name" value="Primosome assembly protein PriA"/>
    <property type="match status" value="1"/>
</dbReference>
<keyword evidence="4 12" id="KW-0547">Nucleotide-binding</keyword>
<dbReference type="Pfam" id="PF18319">
    <property type="entry name" value="Zn_ribbon_PriA"/>
    <property type="match status" value="1"/>
</dbReference>
<dbReference type="GO" id="GO:0006302">
    <property type="term" value="P:double-strand break repair"/>
    <property type="evidence" value="ECO:0007669"/>
    <property type="project" value="InterPro"/>
</dbReference>
<feature type="binding site" evidence="12">
    <location>
        <position position="465"/>
    </location>
    <ligand>
        <name>Zn(2+)</name>
        <dbReference type="ChEBI" id="CHEBI:29105"/>
        <label>1</label>
    </ligand>
</feature>
<keyword evidence="9 12" id="KW-0238">DNA-binding</keyword>
<dbReference type="Pfam" id="PF17764">
    <property type="entry name" value="PriA_3primeBD"/>
    <property type="match status" value="1"/>
</dbReference>
<dbReference type="Gene3D" id="3.40.1440.60">
    <property type="entry name" value="PriA, 3(prime) DNA-binding domain"/>
    <property type="match status" value="1"/>
</dbReference>
<dbReference type="PANTHER" id="PTHR30580">
    <property type="entry name" value="PRIMOSOMAL PROTEIN N"/>
    <property type="match status" value="1"/>
</dbReference>
<evidence type="ECO:0000256" key="5">
    <source>
        <dbReference type="ARBA" id="ARBA00022801"/>
    </source>
</evidence>
<feature type="binding site" evidence="12">
    <location>
        <position position="462"/>
    </location>
    <ligand>
        <name>Zn(2+)</name>
        <dbReference type="ChEBI" id="CHEBI:29105"/>
        <label>1</label>
    </ligand>
</feature>
<protein>
    <recommendedName>
        <fullName evidence="12">Replication restart protein PriA</fullName>
    </recommendedName>
    <alternativeName>
        <fullName evidence="12">ATP-dependent DNA helicase PriA</fullName>
        <ecNumber evidence="12">5.6.2.4</ecNumber>
    </alternativeName>
    <alternativeName>
        <fullName evidence="12">DNA 3'-5' helicase PriA</fullName>
    </alternativeName>
</protein>
<keyword evidence="2 12" id="KW-0235">DNA replication</keyword>
<evidence type="ECO:0000256" key="7">
    <source>
        <dbReference type="ARBA" id="ARBA00022833"/>
    </source>
</evidence>
<comment type="catalytic activity">
    <reaction evidence="11 12">
        <text>ATP + H2O = ADP + phosphate + H(+)</text>
        <dbReference type="Rhea" id="RHEA:13065"/>
        <dbReference type="ChEBI" id="CHEBI:15377"/>
        <dbReference type="ChEBI" id="CHEBI:15378"/>
        <dbReference type="ChEBI" id="CHEBI:30616"/>
        <dbReference type="ChEBI" id="CHEBI:43474"/>
        <dbReference type="ChEBI" id="CHEBI:456216"/>
        <dbReference type="EC" id="5.6.2.4"/>
    </reaction>
</comment>
<dbReference type="CDD" id="cd18804">
    <property type="entry name" value="SF2_C_priA"/>
    <property type="match status" value="1"/>
</dbReference>
<dbReference type="GO" id="GO:0016787">
    <property type="term" value="F:hydrolase activity"/>
    <property type="evidence" value="ECO:0007669"/>
    <property type="project" value="UniProtKB-KW"/>
</dbReference>
<dbReference type="InterPro" id="IPR001650">
    <property type="entry name" value="Helicase_C-like"/>
</dbReference>
<feature type="binding site" evidence="12">
    <location>
        <position position="471"/>
    </location>
    <ligand>
        <name>Zn(2+)</name>
        <dbReference type="ChEBI" id="CHEBI:29105"/>
        <label>2</label>
    </ligand>
</feature>
<feature type="domain" description="Helicase C-terminal" evidence="15">
    <location>
        <begin position="497"/>
        <end position="656"/>
    </location>
</feature>
<keyword evidence="5 12" id="KW-0378">Hydrolase</keyword>
<comment type="catalytic activity">
    <reaction evidence="12">
        <text>Couples ATP hydrolysis with the unwinding of duplex DNA by translocating in the 3'-5' direction.</text>
        <dbReference type="EC" id="5.6.2.4"/>
    </reaction>
</comment>
<evidence type="ECO:0000256" key="4">
    <source>
        <dbReference type="ARBA" id="ARBA00022741"/>
    </source>
</evidence>
<dbReference type="SMART" id="SM00487">
    <property type="entry name" value="DEXDc"/>
    <property type="match status" value="1"/>
</dbReference>
<comment type="subunit">
    <text evidence="12">Component of the replication restart primosome.</text>
</comment>
<dbReference type="EMBL" id="CP048029">
    <property type="protein sequence ID" value="QIK38332.1"/>
    <property type="molecule type" value="Genomic_DNA"/>
</dbReference>
<dbReference type="InterPro" id="IPR042115">
    <property type="entry name" value="PriA_3primeBD_sf"/>
</dbReference>
<feature type="binding site" evidence="12">
    <location>
        <position position="505"/>
    </location>
    <ligand>
        <name>Zn(2+)</name>
        <dbReference type="ChEBI" id="CHEBI:29105"/>
        <label>1</label>
    </ligand>
</feature>
<evidence type="ECO:0000313" key="17">
    <source>
        <dbReference type="Proteomes" id="UP000502699"/>
    </source>
</evidence>
<evidence type="ECO:0000256" key="8">
    <source>
        <dbReference type="ARBA" id="ARBA00022840"/>
    </source>
</evidence>
<keyword evidence="10 12" id="KW-0413">Isomerase</keyword>
<accession>A0A6G7VEF4</accession>
<evidence type="ECO:0000256" key="1">
    <source>
        <dbReference type="ARBA" id="ARBA00022515"/>
    </source>
</evidence>
<feature type="binding site" evidence="12">
    <location>
        <position position="489"/>
    </location>
    <ligand>
        <name>Zn(2+)</name>
        <dbReference type="ChEBI" id="CHEBI:29105"/>
        <label>2</label>
    </ligand>
</feature>
<evidence type="ECO:0000256" key="9">
    <source>
        <dbReference type="ARBA" id="ARBA00023125"/>
    </source>
</evidence>
<comment type="function">
    <text evidence="12">Initiates the restart of stalled replication forks, which reloads the replicative helicase on sites other than the origin of replication. Recognizes and binds to abandoned replication forks and remodels them to uncover a helicase loading site. Promotes assembly of the primosome at these replication forks.</text>
</comment>
<evidence type="ECO:0000256" key="10">
    <source>
        <dbReference type="ARBA" id="ARBA00023235"/>
    </source>
</evidence>
<dbReference type="Pfam" id="PF00271">
    <property type="entry name" value="Helicase_C"/>
    <property type="match status" value="1"/>
</dbReference>
<dbReference type="PROSITE" id="PS51194">
    <property type="entry name" value="HELICASE_CTER"/>
    <property type="match status" value="1"/>
</dbReference>
<dbReference type="NCBIfam" id="TIGR00595">
    <property type="entry name" value="priA"/>
    <property type="match status" value="1"/>
</dbReference>
<dbReference type="Gene3D" id="3.40.50.300">
    <property type="entry name" value="P-loop containing nucleotide triphosphate hydrolases"/>
    <property type="match status" value="2"/>
</dbReference>
<dbReference type="SMART" id="SM00490">
    <property type="entry name" value="HELICc"/>
    <property type="match status" value="1"/>
</dbReference>
<feature type="binding site" evidence="12">
    <location>
        <position position="492"/>
    </location>
    <ligand>
        <name>Zn(2+)</name>
        <dbReference type="ChEBI" id="CHEBI:29105"/>
        <label>2</label>
    </ligand>
</feature>
<dbReference type="Pfam" id="PF00270">
    <property type="entry name" value="DEAD"/>
    <property type="match status" value="1"/>
</dbReference>
<sequence>MSLEPTDPTLDQRQGNSTDSEYSSPILRVAVAGPFFEALDYLPPPGIHRAALRSGLRLLVPLGRRRQVGVLIGFAEASAHPPERLKAIECLLDPAPLFGELDLALLSWAAAYYQQTLGEVLFAALPGPLRKPGPLPEPTRPGVRLTEAGWMLDPKALHRAPRQHALLEILRHAPQGLALSDLKSQIGELGSILRALRAKGLIAEVELPAAPEGPQVFHPAPGPCLTPEQAAAVQEVQASWGRFQAFLLEGVTGSGKTEVYIRLAEAAIARGQQVLLIVPEIALTPQLYSRLQTRLPGPIAVLHSALPERERFNNWLNAARGSARLILGTRSAVLAPIPRLGLILVDEEHDDSFKQQEGLRYSGRDLAVRRAQLLGCPVVLGSATPSLETLRNAELRRYAWLRLTERAGGARPPELALLDIRNQPLAAGLAPRLRAEIATEINAGNQVLLFLNRRGYAPVLTCHSCGWVGECPHCDARLTLHLADHRLWCHHCGWSCPFPERCPACGGLDLRMLGRGTERLEDELSRLFPEAQIARLDRDSTRRRGALERVLDAARRGEVQILLGTQMLAKGHHLPRVTLVGILELDQAFYAPDFRAAERAAQLIVQVAGRAGRAERPGRVVLQTRHPEHPLLQSLLREGYLGFARAALAERAEAALPPFSHLALLRAEGPELEQAMGFLQQARALGERLGAEPASVLLLGPVPAPMERRAGRHRAQLLLQCARRPLLQRFLRDWMPQVRALPCRQGLRWSIDVDPRDLM</sequence>
<evidence type="ECO:0000256" key="11">
    <source>
        <dbReference type="ARBA" id="ARBA00048988"/>
    </source>
</evidence>
<evidence type="ECO:0000256" key="12">
    <source>
        <dbReference type="HAMAP-Rule" id="MF_00983"/>
    </source>
</evidence>
<keyword evidence="17" id="KW-1185">Reference proteome</keyword>
<comment type="similarity">
    <text evidence="12">Belongs to the helicase family. PriA subfamily.</text>
</comment>
<dbReference type="InterPro" id="IPR041236">
    <property type="entry name" value="PriA_C"/>
</dbReference>
<dbReference type="InterPro" id="IPR011545">
    <property type="entry name" value="DEAD/DEAH_box_helicase_dom"/>
</dbReference>
<evidence type="ECO:0000259" key="14">
    <source>
        <dbReference type="PROSITE" id="PS51192"/>
    </source>
</evidence>
<feature type="compositionally biased region" description="Polar residues" evidence="13">
    <location>
        <begin position="9"/>
        <end position="21"/>
    </location>
</feature>
<feature type="region of interest" description="Disordered" evidence="13">
    <location>
        <begin position="1"/>
        <end position="21"/>
    </location>
</feature>
<dbReference type="InterPro" id="IPR040498">
    <property type="entry name" value="PriA_CRR"/>
</dbReference>